<reference evidence="1" key="1">
    <citation type="submission" date="2014-11" db="EMBL/GenBank/DDBJ databases">
        <authorList>
            <person name="Amaro Gonzalez C."/>
        </authorList>
    </citation>
    <scope>NUCLEOTIDE SEQUENCE</scope>
</reference>
<protein>
    <submittedName>
        <fullName evidence="1">Uncharacterized protein</fullName>
    </submittedName>
</protein>
<dbReference type="AlphaFoldDB" id="A0A0E9T8N0"/>
<dbReference type="EMBL" id="GBXM01058586">
    <property type="protein sequence ID" value="JAH49991.1"/>
    <property type="molecule type" value="Transcribed_RNA"/>
</dbReference>
<accession>A0A0E9T8N0</accession>
<evidence type="ECO:0000313" key="1">
    <source>
        <dbReference type="EMBL" id="JAH49991.1"/>
    </source>
</evidence>
<name>A0A0E9T8N0_ANGAN</name>
<reference evidence="1" key="2">
    <citation type="journal article" date="2015" name="Fish Shellfish Immunol.">
        <title>Early steps in the European eel (Anguilla anguilla)-Vibrio vulnificus interaction in the gills: Role of the RtxA13 toxin.</title>
        <authorList>
            <person name="Callol A."/>
            <person name="Pajuelo D."/>
            <person name="Ebbesson L."/>
            <person name="Teles M."/>
            <person name="MacKenzie S."/>
            <person name="Amaro C."/>
        </authorList>
    </citation>
    <scope>NUCLEOTIDE SEQUENCE</scope>
</reference>
<sequence>MVCSFPRATSLRTSLQCFSMYSRSPRTCSLGGEVDAPAHTAAGMGHDPQPALQNGGHHCHVGAMPQQAAVPQLIMLGKPFCLFVAVYFPYIDNGGPTFICCCLQVLTYYLEFFRAFPK</sequence>
<organism evidence="1">
    <name type="scientific">Anguilla anguilla</name>
    <name type="common">European freshwater eel</name>
    <name type="synonym">Muraena anguilla</name>
    <dbReference type="NCBI Taxonomy" id="7936"/>
    <lineage>
        <taxon>Eukaryota</taxon>
        <taxon>Metazoa</taxon>
        <taxon>Chordata</taxon>
        <taxon>Craniata</taxon>
        <taxon>Vertebrata</taxon>
        <taxon>Euteleostomi</taxon>
        <taxon>Actinopterygii</taxon>
        <taxon>Neopterygii</taxon>
        <taxon>Teleostei</taxon>
        <taxon>Anguilliformes</taxon>
        <taxon>Anguillidae</taxon>
        <taxon>Anguilla</taxon>
    </lineage>
</organism>
<proteinExistence type="predicted"/>